<dbReference type="Proteomes" id="UP001293791">
    <property type="component" value="Unassembled WGS sequence"/>
</dbReference>
<dbReference type="PANTHER" id="PTHR15004">
    <property type="entry name" value="GLUTAMYL-TRNA(GLN) AMIDOTRANSFERASE SUBUNIT C, MITOCHONDRIAL"/>
    <property type="match status" value="1"/>
</dbReference>
<dbReference type="Pfam" id="PF02686">
    <property type="entry name" value="GatC"/>
    <property type="match status" value="1"/>
</dbReference>
<evidence type="ECO:0000256" key="1">
    <source>
        <dbReference type="ARBA" id="ARBA00014426"/>
    </source>
</evidence>
<dbReference type="InterPro" id="IPR003837">
    <property type="entry name" value="GatC"/>
</dbReference>
<organism evidence="2 3">
    <name type="scientific">Candidatus Cyrtobacter comes</name>
    <dbReference type="NCBI Taxonomy" id="675776"/>
    <lineage>
        <taxon>Bacteria</taxon>
        <taxon>Pseudomonadati</taxon>
        <taxon>Pseudomonadota</taxon>
        <taxon>Alphaproteobacteria</taxon>
        <taxon>Rickettsiales</taxon>
        <taxon>Candidatus Midichloriaceae</taxon>
        <taxon>Candidatus Cyrtobacter</taxon>
    </lineage>
</organism>
<proteinExistence type="predicted"/>
<reference evidence="2 3" key="1">
    <citation type="submission" date="2023-02" db="EMBL/GenBank/DDBJ databases">
        <title>Host association and intracellularity evolved multiple times independently in the Rickettsiales.</title>
        <authorList>
            <person name="Castelli M."/>
            <person name="Nardi T."/>
            <person name="Gammuto L."/>
            <person name="Bellinzona G."/>
            <person name="Sabaneyeva E."/>
            <person name="Potekhin A."/>
            <person name="Serra V."/>
            <person name="Petroni G."/>
            <person name="Sassera D."/>
        </authorList>
    </citation>
    <scope>NUCLEOTIDE SEQUENCE [LARGE SCALE GENOMIC DNA]</scope>
    <source>
        <strain evidence="2 3">BOD18</strain>
    </source>
</reference>
<dbReference type="PANTHER" id="PTHR15004:SF0">
    <property type="entry name" value="GLUTAMYL-TRNA(GLN) AMIDOTRANSFERASE SUBUNIT C, MITOCHONDRIAL"/>
    <property type="match status" value="1"/>
</dbReference>
<dbReference type="SUPFAM" id="SSF141000">
    <property type="entry name" value="Glu-tRNAGln amidotransferase C subunit"/>
    <property type="match status" value="1"/>
</dbReference>
<protein>
    <recommendedName>
        <fullName evidence="1">Glutamyl-tRNA(Gln) amidotransferase subunit C</fullName>
    </recommendedName>
</protein>
<gene>
    <name evidence="2" type="ORF">Cyrtocomes_00582</name>
</gene>
<evidence type="ECO:0000313" key="2">
    <source>
        <dbReference type="EMBL" id="MDZ5762209.1"/>
    </source>
</evidence>
<sequence length="90" mass="9919">MVKLSKVVRSAAISLTNEELLLMEKSIDRINDFFVELKHVDVSGISPLVNPSSHKMEARSDCVEQNVASDVVLSNVPDLRHGYICVPKVG</sequence>
<evidence type="ECO:0000313" key="3">
    <source>
        <dbReference type="Proteomes" id="UP001293791"/>
    </source>
</evidence>
<dbReference type="EMBL" id="JARGYT010000027">
    <property type="protein sequence ID" value="MDZ5762209.1"/>
    <property type="molecule type" value="Genomic_DNA"/>
</dbReference>
<keyword evidence="3" id="KW-1185">Reference proteome</keyword>
<dbReference type="NCBIfam" id="TIGR00135">
    <property type="entry name" value="gatC"/>
    <property type="match status" value="1"/>
</dbReference>
<dbReference type="InterPro" id="IPR036113">
    <property type="entry name" value="Asp/Glu-ADT_sf_sub_c"/>
</dbReference>
<accession>A0ABU5L7V6</accession>
<comment type="caution">
    <text evidence="2">The sequence shown here is derived from an EMBL/GenBank/DDBJ whole genome shotgun (WGS) entry which is preliminary data.</text>
</comment>
<name>A0ABU5L7V6_9RICK</name>